<keyword evidence="2" id="KW-0560">Oxidoreductase</keyword>
<protein>
    <submittedName>
        <fullName evidence="4">CipA protein</fullName>
    </submittedName>
</protein>
<dbReference type="SUPFAM" id="SSF51735">
    <property type="entry name" value="NAD(P)-binding Rossmann-fold domains"/>
    <property type="match status" value="1"/>
</dbReference>
<dbReference type="Pfam" id="PF05368">
    <property type="entry name" value="NmrA"/>
    <property type="match status" value="1"/>
</dbReference>
<evidence type="ECO:0000313" key="5">
    <source>
        <dbReference type="Proteomes" id="UP000054567"/>
    </source>
</evidence>
<evidence type="ECO:0000256" key="1">
    <source>
        <dbReference type="ARBA" id="ARBA00022857"/>
    </source>
</evidence>
<keyword evidence="1" id="KW-0521">NADP</keyword>
<dbReference type="CDD" id="cd05259">
    <property type="entry name" value="PCBER_SDR_a"/>
    <property type="match status" value="1"/>
</dbReference>
<accession>A0A0J6F576</accession>
<reference evidence="5" key="2">
    <citation type="journal article" date="2009" name="Genome Res.">
        <title>Comparative genomic analyses of the human fungal pathogens Coccidioides and their relatives.</title>
        <authorList>
            <person name="Sharpton T.J."/>
            <person name="Stajich J.E."/>
            <person name="Rounsley S.D."/>
            <person name="Gardner M.J."/>
            <person name="Wortman J.R."/>
            <person name="Jordar V.S."/>
            <person name="Maiti R."/>
            <person name="Kodira C.D."/>
            <person name="Neafsey D.E."/>
            <person name="Zeng Q."/>
            <person name="Hung C.-Y."/>
            <person name="McMahan C."/>
            <person name="Muszewska A."/>
            <person name="Grynberg M."/>
            <person name="Mandel M.A."/>
            <person name="Kellner E.M."/>
            <person name="Barker B.M."/>
            <person name="Galgiani J.N."/>
            <person name="Orbach M.J."/>
            <person name="Kirkland T.N."/>
            <person name="Cole G.T."/>
            <person name="Henn M.R."/>
            <person name="Birren B.W."/>
            <person name="Taylor J.W."/>
        </authorList>
    </citation>
    <scope>NUCLEOTIDE SEQUENCE [LARGE SCALE GENOMIC DNA]</scope>
    <source>
        <strain evidence="5">RMSCC 3488</strain>
    </source>
</reference>
<dbReference type="GO" id="GO:0016491">
    <property type="term" value="F:oxidoreductase activity"/>
    <property type="evidence" value="ECO:0007669"/>
    <property type="project" value="UniProtKB-KW"/>
</dbReference>
<organism evidence="4 5">
    <name type="scientific">Coccidioides posadasii RMSCC 3488</name>
    <dbReference type="NCBI Taxonomy" id="454284"/>
    <lineage>
        <taxon>Eukaryota</taxon>
        <taxon>Fungi</taxon>
        <taxon>Dikarya</taxon>
        <taxon>Ascomycota</taxon>
        <taxon>Pezizomycotina</taxon>
        <taxon>Eurotiomycetes</taxon>
        <taxon>Eurotiomycetidae</taxon>
        <taxon>Onygenales</taxon>
        <taxon>Onygenaceae</taxon>
        <taxon>Coccidioides</taxon>
    </lineage>
</organism>
<dbReference type="Proteomes" id="UP000054567">
    <property type="component" value="Unassembled WGS sequence"/>
</dbReference>
<dbReference type="InterPro" id="IPR051609">
    <property type="entry name" value="NmrA/Isoflavone_reductase-like"/>
</dbReference>
<feature type="domain" description="NmrA-like" evidence="3">
    <location>
        <begin position="5"/>
        <end position="245"/>
    </location>
</feature>
<dbReference type="OrthoDB" id="9974981at2759"/>
<dbReference type="VEuPathDB" id="FungiDB:CPAG_01669"/>
<reference evidence="5" key="3">
    <citation type="journal article" date="2010" name="Genome Res.">
        <title>Population genomic sequencing of Coccidioides fungi reveals recent hybridization and transposon control.</title>
        <authorList>
            <person name="Neafsey D.E."/>
            <person name="Barker B.M."/>
            <person name="Sharpton T.J."/>
            <person name="Stajich J.E."/>
            <person name="Park D.J."/>
            <person name="Whiston E."/>
            <person name="Hung C.-Y."/>
            <person name="McMahan C."/>
            <person name="White J."/>
            <person name="Sykes S."/>
            <person name="Heiman D."/>
            <person name="Young S."/>
            <person name="Zeng Q."/>
            <person name="Abouelleil A."/>
            <person name="Aftuck L."/>
            <person name="Bessette D."/>
            <person name="Brown A."/>
            <person name="FitzGerald M."/>
            <person name="Lui A."/>
            <person name="Macdonald J.P."/>
            <person name="Priest M."/>
            <person name="Orbach M.J."/>
            <person name="Galgiani J.N."/>
            <person name="Kirkland T.N."/>
            <person name="Cole G.T."/>
            <person name="Birren B.W."/>
            <person name="Henn M.R."/>
            <person name="Taylor J.W."/>
            <person name="Rounsley S.D."/>
        </authorList>
    </citation>
    <scope>NUCLEOTIDE SEQUENCE [LARGE SCALE GENOMIC DNA]</scope>
    <source>
        <strain evidence="5">RMSCC 3488</strain>
    </source>
</reference>
<gene>
    <name evidence="4" type="ORF">CPAG_01669</name>
</gene>
<dbReference type="PANTHER" id="PTHR47706:SF9">
    <property type="entry name" value="NMRA-LIKE DOMAIN-CONTAINING PROTEIN-RELATED"/>
    <property type="match status" value="1"/>
</dbReference>
<evidence type="ECO:0000313" key="4">
    <source>
        <dbReference type="EMBL" id="KMM65318.1"/>
    </source>
</evidence>
<sequence length="300" mass="32882">MPIHNVAIVGADGELGPSVLKALASSGHFNVTVLKRKSSTSNSTYPQSVQTVFISDDFPADELVAALKGIDAVVVTVNGTLADLQKRIADAAVTAGVKHFIPADFGSCDSQDQLTRDLVPLYQRKADVREYLRQLASRHENFSWTGIVCGHFFHAEALRFMHIDIRSRTAEVLDDGETRCSASTLPQVGAAVVKVLEKSGAEEIKNKVIYIQSFCATQMEVVRAFERATGQSWKVVRIDSQSFVKEEKAKADANGIVGSEELVWVLGTLHADWERKEEFVNKFLGLDEEDLDKVVAGFVA</sequence>
<dbReference type="InterPro" id="IPR008030">
    <property type="entry name" value="NmrA-like"/>
</dbReference>
<dbReference type="InterPro" id="IPR045312">
    <property type="entry name" value="PCBER-like"/>
</dbReference>
<evidence type="ECO:0000256" key="2">
    <source>
        <dbReference type="ARBA" id="ARBA00023002"/>
    </source>
</evidence>
<dbReference type="Gene3D" id="3.40.50.720">
    <property type="entry name" value="NAD(P)-binding Rossmann-like Domain"/>
    <property type="match status" value="1"/>
</dbReference>
<name>A0A0J6F576_COCPO</name>
<proteinExistence type="predicted"/>
<dbReference type="PANTHER" id="PTHR47706">
    <property type="entry name" value="NMRA-LIKE FAMILY PROTEIN"/>
    <property type="match status" value="1"/>
</dbReference>
<dbReference type="AlphaFoldDB" id="A0A0J6F576"/>
<dbReference type="InterPro" id="IPR036291">
    <property type="entry name" value="NAD(P)-bd_dom_sf"/>
</dbReference>
<reference evidence="4 5" key="1">
    <citation type="submission" date="2007-06" db="EMBL/GenBank/DDBJ databases">
        <title>The Genome Sequence of Coccidioides posadasii RMSCC_3488.</title>
        <authorList>
            <consortium name="Coccidioides Genome Resources Consortium"/>
            <consortium name="The Broad Institute Genome Sequencing Platform"/>
            <person name="Henn M.R."/>
            <person name="Sykes S."/>
            <person name="Young S."/>
            <person name="Jaffe D."/>
            <person name="Berlin A."/>
            <person name="Alvarez P."/>
            <person name="Butler J."/>
            <person name="Gnerre S."/>
            <person name="Grabherr M."/>
            <person name="Mauceli E."/>
            <person name="Brockman W."/>
            <person name="Kodira C."/>
            <person name="Alvarado L."/>
            <person name="Zeng Q."/>
            <person name="Crawford M."/>
            <person name="Antoine C."/>
            <person name="Devon K."/>
            <person name="Galgiani J."/>
            <person name="Orsborn K."/>
            <person name="Lewis M.L."/>
            <person name="Nusbaum C."/>
            <person name="Galagan J."/>
            <person name="Birren B."/>
        </authorList>
    </citation>
    <scope>NUCLEOTIDE SEQUENCE [LARGE SCALE GENOMIC DNA]</scope>
    <source>
        <strain evidence="4 5">RMSCC 3488</strain>
    </source>
</reference>
<dbReference type="Gene3D" id="3.90.25.10">
    <property type="entry name" value="UDP-galactose 4-epimerase, domain 1"/>
    <property type="match status" value="1"/>
</dbReference>
<evidence type="ECO:0000259" key="3">
    <source>
        <dbReference type="Pfam" id="PF05368"/>
    </source>
</evidence>
<dbReference type="EMBL" id="DS268109">
    <property type="protein sequence ID" value="KMM65318.1"/>
    <property type="molecule type" value="Genomic_DNA"/>
</dbReference>